<comment type="function">
    <text evidence="1">Involved in DNA recombination.</text>
</comment>
<evidence type="ECO:0000256" key="4">
    <source>
        <dbReference type="ARBA" id="ARBA00023172"/>
    </source>
</evidence>
<dbReference type="Proteomes" id="UP000228952">
    <property type="component" value="Unassembled WGS sequence"/>
</dbReference>
<reference evidence="7" key="1">
    <citation type="submission" date="2017-09" db="EMBL/GenBank/DDBJ databases">
        <title>Depth-based differentiation of microbial function through sediment-hosted aquifers and enrichment of novel symbionts in the deep terrestrial subsurface.</title>
        <authorList>
            <person name="Probst A.J."/>
            <person name="Ladd B."/>
            <person name="Jarett J.K."/>
            <person name="Geller-Mcgrath D.E."/>
            <person name="Sieber C.M.K."/>
            <person name="Emerson J.B."/>
            <person name="Anantharaman K."/>
            <person name="Thomas B.C."/>
            <person name="Malmstrom R."/>
            <person name="Stieglmeier M."/>
            <person name="Klingl A."/>
            <person name="Woyke T."/>
            <person name="Ryan C.M."/>
            <person name="Banfield J.F."/>
        </authorList>
    </citation>
    <scope>NUCLEOTIDE SEQUENCE [LARGE SCALE GENOMIC DNA]</scope>
</reference>
<dbReference type="Pfam" id="PF02646">
    <property type="entry name" value="RmuC"/>
    <property type="match status" value="1"/>
</dbReference>
<comment type="similarity">
    <text evidence="2">Belongs to the RmuC family.</text>
</comment>
<protein>
    <recommendedName>
        <fullName evidence="8">DNA recombination protein RmuC</fullName>
    </recommendedName>
</protein>
<evidence type="ECO:0008006" key="8">
    <source>
        <dbReference type="Google" id="ProtNLM"/>
    </source>
</evidence>
<evidence type="ECO:0000256" key="5">
    <source>
        <dbReference type="SAM" id="Phobius"/>
    </source>
</evidence>
<dbReference type="PANTHER" id="PTHR30563:SF0">
    <property type="entry name" value="DNA RECOMBINATION PROTEIN RMUC"/>
    <property type="match status" value="1"/>
</dbReference>
<evidence type="ECO:0000256" key="2">
    <source>
        <dbReference type="ARBA" id="ARBA00009840"/>
    </source>
</evidence>
<dbReference type="PANTHER" id="PTHR30563">
    <property type="entry name" value="DNA RECOMBINATION PROTEIN RMUC"/>
    <property type="match status" value="1"/>
</dbReference>
<keyword evidence="5" id="KW-1133">Transmembrane helix</keyword>
<evidence type="ECO:0000256" key="3">
    <source>
        <dbReference type="ARBA" id="ARBA00023054"/>
    </source>
</evidence>
<keyword evidence="3" id="KW-0175">Coiled coil</keyword>
<sequence length="355" mass="40410">MTTPLIIIIFVLLALVAYLLYRVSKLGSRSTESQLALEDNLRNLDDHLERRLNDVKEHITSRVSENLRFSQSSTKEVNDRLTTASKVIGDLRERISAFEEGSKKITDLGKSIGDLTNVFKAQKMRGGWGEESLESLLVEFMPKDVLEFQYKYRTDGVVVDAIVKFNDSFLPIDSKFPLENFIRLNEAKTDEEKTAIKRALKKDIHTHVDSIATKYISKEDKSLDVAFMYIPAENIYYETVIRDDENLNIKRYCFDKHVVPVSPSTLYAYIQIVLLGMKGMQVSKKAKEILDSIKTMEAEFGRVLESYVMIGGHLMHAQQKYAETDKYLSKFGNKLQGTIAITDVETDEPALPTAN</sequence>
<proteinExistence type="inferred from homology"/>
<evidence type="ECO:0000256" key="1">
    <source>
        <dbReference type="ARBA" id="ARBA00003416"/>
    </source>
</evidence>
<evidence type="ECO:0000313" key="7">
    <source>
        <dbReference type="Proteomes" id="UP000228952"/>
    </source>
</evidence>
<comment type="caution">
    <text evidence="6">The sequence shown here is derived from an EMBL/GenBank/DDBJ whole genome shotgun (WGS) entry which is preliminary data.</text>
</comment>
<gene>
    <name evidence="6" type="ORF">COX64_02200</name>
</gene>
<evidence type="ECO:0000313" key="6">
    <source>
        <dbReference type="EMBL" id="PJA14332.1"/>
    </source>
</evidence>
<dbReference type="AlphaFoldDB" id="A0A2M7W237"/>
<dbReference type="EMBL" id="PFQB01000054">
    <property type="protein sequence ID" value="PJA14332.1"/>
    <property type="molecule type" value="Genomic_DNA"/>
</dbReference>
<feature type="transmembrane region" description="Helical" evidence="5">
    <location>
        <begin position="6"/>
        <end position="23"/>
    </location>
</feature>
<name>A0A2M7W237_9BACT</name>
<dbReference type="GO" id="GO:0006310">
    <property type="term" value="P:DNA recombination"/>
    <property type="evidence" value="ECO:0007669"/>
    <property type="project" value="UniProtKB-KW"/>
</dbReference>
<keyword evidence="5" id="KW-0472">Membrane</keyword>
<accession>A0A2M7W237</accession>
<dbReference type="InterPro" id="IPR003798">
    <property type="entry name" value="DNA_recombination_RmuC"/>
</dbReference>
<organism evidence="6 7">
    <name type="scientific">Candidatus Dojkabacteria bacterium CG_4_10_14_0_2_um_filter_Dojkabacteria_WS6_41_15</name>
    <dbReference type="NCBI Taxonomy" id="2014249"/>
    <lineage>
        <taxon>Bacteria</taxon>
        <taxon>Candidatus Dojkabacteria</taxon>
    </lineage>
</organism>
<keyword evidence="5" id="KW-0812">Transmembrane</keyword>
<keyword evidence="4" id="KW-0233">DNA recombination</keyword>